<dbReference type="PIRSF" id="PIRSF001220">
    <property type="entry name" value="L-ASNase_gatD"/>
    <property type="match status" value="1"/>
</dbReference>
<evidence type="ECO:0000256" key="5">
    <source>
        <dbReference type="PROSITE-ProRule" id="PRU10100"/>
    </source>
</evidence>
<comment type="similarity">
    <text evidence="1">Belongs to the asparaginase 1 family.</text>
</comment>
<dbReference type="CDD" id="cd08964">
    <property type="entry name" value="L-asparaginase_II"/>
    <property type="match status" value="1"/>
</dbReference>
<evidence type="ECO:0000256" key="2">
    <source>
        <dbReference type="ARBA" id="ARBA00022801"/>
    </source>
</evidence>
<dbReference type="GO" id="GO:0006528">
    <property type="term" value="P:asparagine metabolic process"/>
    <property type="evidence" value="ECO:0007669"/>
    <property type="project" value="InterPro"/>
</dbReference>
<evidence type="ECO:0000256" key="1">
    <source>
        <dbReference type="ARBA" id="ARBA00010518"/>
    </source>
</evidence>
<dbReference type="EMBL" id="CP069188">
    <property type="protein sequence ID" value="QRV17022.1"/>
    <property type="molecule type" value="Genomic_DNA"/>
</dbReference>
<protein>
    <recommendedName>
        <fullName evidence="3">L-asparaginase</fullName>
    </recommendedName>
</protein>
<feature type="domain" description="L-asparaginase N-terminal" evidence="7">
    <location>
        <begin position="3"/>
        <end position="191"/>
    </location>
</feature>
<dbReference type="RefSeq" id="WP_204749139.1">
    <property type="nucleotide sequence ID" value="NZ_CP069188.1"/>
</dbReference>
<dbReference type="InterPro" id="IPR027475">
    <property type="entry name" value="Asparaginase/glutaminase_AS2"/>
</dbReference>
<dbReference type="InterPro" id="IPR004550">
    <property type="entry name" value="AsnASE_II"/>
</dbReference>
<evidence type="ECO:0000256" key="6">
    <source>
        <dbReference type="SAM" id="MobiDB-lite"/>
    </source>
</evidence>
<keyword evidence="10" id="KW-1185">Reference proteome</keyword>
<dbReference type="InterPro" id="IPR027473">
    <property type="entry name" value="L-asparaginase_C"/>
</dbReference>
<name>A0A8T8E6E0_9EURY</name>
<dbReference type="SFLD" id="SFLDS00057">
    <property type="entry name" value="Glutaminase/Asparaginase"/>
    <property type="match status" value="1"/>
</dbReference>
<dbReference type="AlphaFoldDB" id="A0A8T8E6E0"/>
<dbReference type="FunFam" id="3.40.50.1170:FF:000001">
    <property type="entry name" value="L-asparaginase 2"/>
    <property type="match status" value="1"/>
</dbReference>
<sequence length="328" mass="34166">MDVTLLSTGGTIASTDTDGGAKPTRTGAELLEAVPELESHASLSVESVAQVPSFEIDGETLETIGERVRELEADPTVDAVVVTHGTDTMEETAYYLDVTVRPETPVFLTGAQRRPDEVSSDGPSNLLTAVRAAEAFADRDAGGTFVAFNEEIHGARAVTKAHTSALEAFRSRTAGPVATVDRNGVAIHRRPRSETRPIDAMSLEATVYTVKSGSAVTGDLADAALERGADGLVLEGTGLGNATSGLADAARDAIEAGVPVVVTSRCLEGRVAPVYGGDGGGERLREYGAVFVGDLTAQQARLRLTLALEAFDDEDAIREAVSPANSQT</sequence>
<dbReference type="Proteomes" id="UP000637819">
    <property type="component" value="Chromosome"/>
</dbReference>
<feature type="domain" description="Asparaginase/glutaminase C-terminal" evidence="8">
    <location>
        <begin position="207"/>
        <end position="320"/>
    </location>
</feature>
<dbReference type="Gene3D" id="3.40.50.40">
    <property type="match status" value="1"/>
</dbReference>
<dbReference type="PROSITE" id="PS00144">
    <property type="entry name" value="ASN_GLN_ASE_1"/>
    <property type="match status" value="1"/>
</dbReference>
<dbReference type="GeneID" id="62875301"/>
<dbReference type="InterPro" id="IPR020827">
    <property type="entry name" value="Asparaginase/glutaminase_AS1"/>
</dbReference>
<dbReference type="Gene3D" id="3.40.50.1170">
    <property type="entry name" value="L-asparaginase, N-terminal domain"/>
    <property type="match status" value="1"/>
</dbReference>
<dbReference type="InterPro" id="IPR037152">
    <property type="entry name" value="L-asparaginase_N_sf"/>
</dbReference>
<dbReference type="PROSITE" id="PS00917">
    <property type="entry name" value="ASN_GLN_ASE_2"/>
    <property type="match status" value="1"/>
</dbReference>
<dbReference type="GO" id="GO:0004067">
    <property type="term" value="F:asparaginase activity"/>
    <property type="evidence" value="ECO:0007669"/>
    <property type="project" value="UniProtKB-UniRule"/>
</dbReference>
<dbReference type="InterPro" id="IPR036152">
    <property type="entry name" value="Asp/glu_Ase-like_sf"/>
</dbReference>
<evidence type="ECO:0000256" key="4">
    <source>
        <dbReference type="PROSITE-ProRule" id="PRU10099"/>
    </source>
</evidence>
<evidence type="ECO:0000259" key="8">
    <source>
        <dbReference type="Pfam" id="PF17763"/>
    </source>
</evidence>
<feature type="active site" evidence="5">
    <location>
        <position position="86"/>
    </location>
</feature>
<dbReference type="Pfam" id="PF17763">
    <property type="entry name" value="Asparaginase_C"/>
    <property type="match status" value="1"/>
</dbReference>
<accession>A0A8T8E6E0</accession>
<dbReference type="PIRSF" id="PIRSF500176">
    <property type="entry name" value="L_ASNase"/>
    <property type="match status" value="1"/>
</dbReference>
<reference evidence="9 10" key="1">
    <citation type="submission" date="2021-01" db="EMBL/GenBank/DDBJ databases">
        <title>Genome Sequence and Methylation Pattern of Haloterrigena salifodinae BOL5-1, An Extremely Halophilic Archaeon from a Bolivian Salt Mine.</title>
        <authorList>
            <person name="DasSarma P."/>
            <person name="Anton B.P."/>
            <person name="DasSarma S.L."/>
            <person name="von Ehrenheim H.A.L."/>
            <person name="Martinez F.L."/>
            <person name="Guzman D."/>
            <person name="Roberts R.J."/>
            <person name="DasSarma S."/>
        </authorList>
    </citation>
    <scope>NUCLEOTIDE SEQUENCE [LARGE SCALE GENOMIC DNA]</scope>
    <source>
        <strain evidence="9 10">BOL5-1</strain>
    </source>
</reference>
<evidence type="ECO:0000259" key="7">
    <source>
        <dbReference type="Pfam" id="PF00710"/>
    </source>
</evidence>
<dbReference type="PANTHER" id="PTHR11707:SF28">
    <property type="entry name" value="60 KDA LYSOPHOSPHOLIPASE"/>
    <property type="match status" value="1"/>
</dbReference>
<dbReference type="InterPro" id="IPR040919">
    <property type="entry name" value="Asparaginase_C"/>
</dbReference>
<organism evidence="9 10">
    <name type="scientific">Haloterrigena salifodinae</name>
    <dbReference type="NCBI Taxonomy" id="2675099"/>
    <lineage>
        <taxon>Archaea</taxon>
        <taxon>Methanobacteriati</taxon>
        <taxon>Methanobacteriota</taxon>
        <taxon>Stenosarchaea group</taxon>
        <taxon>Halobacteria</taxon>
        <taxon>Halobacteriales</taxon>
        <taxon>Natrialbaceae</taxon>
        <taxon>Haloterrigena</taxon>
    </lineage>
</organism>
<evidence type="ECO:0000256" key="3">
    <source>
        <dbReference type="ARBA" id="ARBA00070292"/>
    </source>
</evidence>
<feature type="active site" evidence="4">
    <location>
        <position position="11"/>
    </location>
</feature>
<dbReference type="SMART" id="SM00870">
    <property type="entry name" value="Asparaginase"/>
    <property type="match status" value="1"/>
</dbReference>
<dbReference type="Pfam" id="PF00710">
    <property type="entry name" value="Asparaginase"/>
    <property type="match status" value="1"/>
</dbReference>
<dbReference type="PROSITE" id="PS51732">
    <property type="entry name" value="ASN_GLN_ASE_3"/>
    <property type="match status" value="1"/>
</dbReference>
<dbReference type="KEGG" id="hsal:JMJ58_09215"/>
<dbReference type="PRINTS" id="PR00139">
    <property type="entry name" value="ASNGLNASE"/>
</dbReference>
<dbReference type="SUPFAM" id="SSF53774">
    <property type="entry name" value="Glutaminase/Asparaginase"/>
    <property type="match status" value="1"/>
</dbReference>
<dbReference type="OrthoDB" id="85706at2157"/>
<proteinExistence type="inferred from homology"/>
<gene>
    <name evidence="9" type="ORF">JMJ58_09215</name>
</gene>
<feature type="compositionally biased region" description="Polar residues" evidence="6">
    <location>
        <begin position="1"/>
        <end position="17"/>
    </location>
</feature>
<keyword evidence="2" id="KW-0378">Hydrolase</keyword>
<evidence type="ECO:0000313" key="10">
    <source>
        <dbReference type="Proteomes" id="UP000637819"/>
    </source>
</evidence>
<feature type="region of interest" description="Disordered" evidence="6">
    <location>
        <begin position="1"/>
        <end position="24"/>
    </location>
</feature>
<dbReference type="InterPro" id="IPR027474">
    <property type="entry name" value="L-asparaginase_N"/>
</dbReference>
<dbReference type="InterPro" id="IPR006034">
    <property type="entry name" value="Asparaginase/glutaminase-like"/>
</dbReference>
<evidence type="ECO:0000313" key="9">
    <source>
        <dbReference type="EMBL" id="QRV17022.1"/>
    </source>
</evidence>
<dbReference type="PANTHER" id="PTHR11707">
    <property type="entry name" value="L-ASPARAGINASE"/>
    <property type="match status" value="1"/>
</dbReference>